<comment type="caution">
    <text evidence="1">The sequence shown here is derived from an EMBL/GenBank/DDBJ whole genome shotgun (WGS) entry which is preliminary data.</text>
</comment>
<evidence type="ECO:0000313" key="1">
    <source>
        <dbReference type="EMBL" id="MFI2322687.1"/>
    </source>
</evidence>
<dbReference type="Proteomes" id="UP001611450">
    <property type="component" value="Unassembled WGS sequence"/>
</dbReference>
<name>A0ABW7WLS3_9NOCA</name>
<dbReference type="EMBL" id="JBIRXV010000004">
    <property type="protein sequence ID" value="MFI2322687.1"/>
    <property type="molecule type" value="Genomic_DNA"/>
</dbReference>
<sequence length="210" mass="22809">MSSFDHRPAGAARGEPDDSISYAEFGRRFLEYAASEARISGAFAQLTGGAFDFGPIGAGPGRLAKVTAQVRLGASRLGRRADETIAFELIIPLEVDLLLDLAVDRHRFHVEGTVRLHLTVRTAAPLRVVIDIAEPRPADVRVSVAAATRRGQMLRVLAGVDHEIRRFVARYISAEIRKPHIAAIRDIDVAQRLDEAWIVIGITISAAAAD</sequence>
<organism evidence="1 2">
    <name type="scientific">Nocardia beijingensis</name>
    <dbReference type="NCBI Taxonomy" id="95162"/>
    <lineage>
        <taxon>Bacteria</taxon>
        <taxon>Bacillati</taxon>
        <taxon>Actinomycetota</taxon>
        <taxon>Actinomycetes</taxon>
        <taxon>Mycobacteriales</taxon>
        <taxon>Nocardiaceae</taxon>
        <taxon>Nocardia</taxon>
    </lineage>
</organism>
<evidence type="ECO:0000313" key="2">
    <source>
        <dbReference type="Proteomes" id="UP001611450"/>
    </source>
</evidence>
<accession>A0ABW7WLS3</accession>
<keyword evidence="2" id="KW-1185">Reference proteome</keyword>
<proteinExistence type="predicted"/>
<protein>
    <submittedName>
        <fullName evidence="1">Uncharacterized protein</fullName>
    </submittedName>
</protein>
<gene>
    <name evidence="1" type="ORF">ACH47G_19560</name>
</gene>
<dbReference type="RefSeq" id="WP_396948204.1">
    <property type="nucleotide sequence ID" value="NZ_JBIRXV010000004.1"/>
</dbReference>
<reference evidence="1 2" key="1">
    <citation type="submission" date="2024-10" db="EMBL/GenBank/DDBJ databases">
        <title>The Natural Products Discovery Center: Release of the First 8490 Sequenced Strains for Exploring Actinobacteria Biosynthetic Diversity.</title>
        <authorList>
            <person name="Kalkreuter E."/>
            <person name="Kautsar S.A."/>
            <person name="Yang D."/>
            <person name="Bader C.D."/>
            <person name="Teijaro C.N."/>
            <person name="Fluegel L."/>
            <person name="Davis C.M."/>
            <person name="Simpson J.R."/>
            <person name="Lauterbach L."/>
            <person name="Steele A.D."/>
            <person name="Gui C."/>
            <person name="Meng S."/>
            <person name="Li G."/>
            <person name="Viehrig K."/>
            <person name="Ye F."/>
            <person name="Su P."/>
            <person name="Kiefer A.F."/>
            <person name="Nichols A."/>
            <person name="Cepeda A.J."/>
            <person name="Yan W."/>
            <person name="Fan B."/>
            <person name="Jiang Y."/>
            <person name="Adhikari A."/>
            <person name="Zheng C.-J."/>
            <person name="Schuster L."/>
            <person name="Cowan T.M."/>
            <person name="Smanski M.J."/>
            <person name="Chevrette M.G."/>
            <person name="De Carvalho L.P.S."/>
            <person name="Shen B."/>
        </authorList>
    </citation>
    <scope>NUCLEOTIDE SEQUENCE [LARGE SCALE GENOMIC DNA]</scope>
    <source>
        <strain evidence="1 2">NPDC019626</strain>
    </source>
</reference>